<protein>
    <submittedName>
        <fullName evidence="1">Uncharacterized protein</fullName>
    </submittedName>
</protein>
<reference evidence="1" key="1">
    <citation type="submission" date="2019-02" db="EMBL/GenBank/DDBJ databases">
        <authorList>
            <person name="Gruber-Vodicka R. H."/>
            <person name="Seah K. B. B."/>
        </authorList>
    </citation>
    <scope>NUCLEOTIDE SEQUENCE</scope>
    <source>
        <strain evidence="1">BECK_BZ123</strain>
    </source>
</reference>
<name>A0A450YQD5_9GAMM</name>
<dbReference type="AlphaFoldDB" id="A0A450YQD5"/>
<organism evidence="1">
    <name type="scientific">Candidatus Kentrum sp. TC</name>
    <dbReference type="NCBI Taxonomy" id="2126339"/>
    <lineage>
        <taxon>Bacteria</taxon>
        <taxon>Pseudomonadati</taxon>
        <taxon>Pseudomonadota</taxon>
        <taxon>Gammaproteobacteria</taxon>
        <taxon>Candidatus Kentrum</taxon>
    </lineage>
</organism>
<accession>A0A450YQD5</accession>
<gene>
    <name evidence="1" type="ORF">BECKTC1821D_GA0114238_101823</name>
</gene>
<sequence length="537" mass="60974">MNRENFEIVAMASEKSGPENPVSEREARAPEWREMITGIWAGIGGLEKFCDREFILEETPLSIADGVLAVLEPEQNIIRILAGDTDQEISPSKAWLEAKANFTEEETGLLRKVLETVKKGLNTLAEELKKSLDDDNYSEKVSRGIISSGMIGRDLKTPLPTIPVGLILKALSLTKGSEWLSDIDFEKTEIKSEVIDEVLTELAGQLVGSVDEFGGWCWRCDSPPDGNKSEKVDLASTYFACLGLREWQRASKVETQKGELLENAKNAVDNAVKRVLIEVSQTPGQRPWREFCDKGRRRYLDLILGLSILIEFADEPLLAEESIVFLNAIDHLLYSEELDFDAASTYHLFRSGDLLAQVLVEELGVIYLEFILLARLWRLPKRLLRDGLEKLKQQNNADLDKKSPDKAYIRLRLQRTQKSLSQIIEAPLFRLRLRRIWDEIKRRRVEEGEWEGMWEEGAHRIYTTGLAALGIALSIDIPILFGDGEEDDENREDNEADFQQALANILRSPYFSNEFAVQVMRSLDTQAPRLLRLLRKG</sequence>
<dbReference type="EMBL" id="CAADFS010000018">
    <property type="protein sequence ID" value="VFK43771.1"/>
    <property type="molecule type" value="Genomic_DNA"/>
</dbReference>
<proteinExistence type="predicted"/>
<evidence type="ECO:0000313" key="1">
    <source>
        <dbReference type="EMBL" id="VFK43771.1"/>
    </source>
</evidence>